<dbReference type="Proteomes" id="UP000253727">
    <property type="component" value="Unassembled WGS sequence"/>
</dbReference>
<feature type="region of interest" description="Disordered" evidence="1">
    <location>
        <begin position="1"/>
        <end position="36"/>
    </location>
</feature>
<feature type="compositionally biased region" description="Gly residues" evidence="1">
    <location>
        <begin position="21"/>
        <end position="33"/>
    </location>
</feature>
<organism evidence="2 3">
    <name type="scientific">Alteripontixanthobacter maritimus</name>
    <dbReference type="NCBI Taxonomy" id="2161824"/>
    <lineage>
        <taxon>Bacteria</taxon>
        <taxon>Pseudomonadati</taxon>
        <taxon>Pseudomonadota</taxon>
        <taxon>Alphaproteobacteria</taxon>
        <taxon>Sphingomonadales</taxon>
        <taxon>Erythrobacteraceae</taxon>
        <taxon>Alteripontixanthobacter</taxon>
    </lineage>
</organism>
<protein>
    <submittedName>
        <fullName evidence="2">Uncharacterized protein</fullName>
    </submittedName>
</protein>
<dbReference type="EMBL" id="QBKA01000002">
    <property type="protein sequence ID" value="RDC59396.1"/>
    <property type="molecule type" value="Genomic_DNA"/>
</dbReference>
<keyword evidence="3" id="KW-1185">Reference proteome</keyword>
<reference evidence="2 3" key="1">
    <citation type="submission" date="2018-04" db="EMBL/GenBank/DDBJ databases">
        <title>Altererythrobacter sp. HME9302 genome sequencing and assembly.</title>
        <authorList>
            <person name="Kang H."/>
            <person name="Kim H."/>
            <person name="Joh K."/>
        </authorList>
    </citation>
    <scope>NUCLEOTIDE SEQUENCE [LARGE SCALE GENOMIC DNA]</scope>
    <source>
        <strain evidence="2 3">HME9302</strain>
    </source>
</reference>
<sequence length="126" mass="12391">MSGRGPDSGTDHNRNSIGSSGSPGGGSGAGGGSDGDDCIIVQTAPLSSPVPAVVSGLKVGDVLEVDLQNTPSGNRLVVSTAGGQAAGSLTHPGHLKIIQCIGNGHIYKATVVQKTGALIALRIEPK</sequence>
<accession>A0A369Q889</accession>
<gene>
    <name evidence="2" type="ORF">HME9302_00584</name>
</gene>
<name>A0A369Q889_9SPHN</name>
<evidence type="ECO:0000313" key="2">
    <source>
        <dbReference type="EMBL" id="RDC59396.1"/>
    </source>
</evidence>
<evidence type="ECO:0000313" key="3">
    <source>
        <dbReference type="Proteomes" id="UP000253727"/>
    </source>
</evidence>
<dbReference type="AlphaFoldDB" id="A0A369Q889"/>
<proteinExistence type="predicted"/>
<evidence type="ECO:0000256" key="1">
    <source>
        <dbReference type="SAM" id="MobiDB-lite"/>
    </source>
</evidence>
<comment type="caution">
    <text evidence="2">The sequence shown here is derived from an EMBL/GenBank/DDBJ whole genome shotgun (WGS) entry which is preliminary data.</text>
</comment>